<name>W4QLN4_9BACI</name>
<accession>W4QLN4</accession>
<feature type="domain" description="ATPase of the ABC class C-terminal" evidence="1">
    <location>
        <begin position="1"/>
        <end position="114"/>
    </location>
</feature>
<evidence type="ECO:0000259" key="1">
    <source>
        <dbReference type="Pfam" id="PF09818"/>
    </source>
</evidence>
<proteinExistence type="predicted"/>
<dbReference type="PANTHER" id="PTHR38149:SF1">
    <property type="entry name" value="ATPASE"/>
    <property type="match status" value="1"/>
</dbReference>
<reference evidence="3" key="1">
    <citation type="journal article" date="2014" name="Genome Announc.">
        <title>Draft Genome Sequences of Three Alkaliphilic Bacillus Strains, Bacillus wakoensis JCM 9140T, Bacillus akibai JCM 9157T, and Bacillus hemicellulosilyticus JCM 9152T.</title>
        <authorList>
            <person name="Yuki M."/>
            <person name="Oshima K."/>
            <person name="Suda W."/>
            <person name="Oshida Y."/>
            <person name="Kitamura K."/>
            <person name="Iida T."/>
            <person name="Hattori M."/>
            <person name="Ohkuma M."/>
        </authorList>
    </citation>
    <scope>NUCLEOTIDE SEQUENCE [LARGE SCALE GENOMIC DNA]</scope>
    <source>
        <strain evidence="3">JCM 9152</strain>
    </source>
</reference>
<organism evidence="3 4">
    <name type="scientific">Halalkalibacter hemicellulosilyticusJCM 9152</name>
    <dbReference type="NCBI Taxonomy" id="1236971"/>
    <lineage>
        <taxon>Bacteria</taxon>
        <taxon>Bacillati</taxon>
        <taxon>Bacillota</taxon>
        <taxon>Bacilli</taxon>
        <taxon>Bacillales</taxon>
        <taxon>Bacillaceae</taxon>
        <taxon>Halalkalibacter</taxon>
    </lineage>
</organism>
<dbReference type="GO" id="GO:0016853">
    <property type="term" value="F:isomerase activity"/>
    <property type="evidence" value="ECO:0007669"/>
    <property type="project" value="UniProtKB-KW"/>
</dbReference>
<feature type="domain" description="MRB1590-like C-terminal" evidence="2">
    <location>
        <begin position="131"/>
        <end position="233"/>
    </location>
</feature>
<sequence>MEMIEIGAEILLIDEDTTATNFMIRDARMQQLIEKESEPITPFIDKIEQLKNEKNISSIIVMGGSGDYFDVADCVIKMKEYVPFEVTGEAKAIAQQIQIDRQHEGGNSFGQVADRYLLPNSLNSMEGRKRRVKARGMYEIQYGSQSINLHSIEQLVDESQTRMIADILYYVERNNNLVQQCSLKELAELIEEQLNKRGITSVSQHNGHPGDIARPRAFEIMAALNRLRSVQIK</sequence>
<dbReference type="InterPro" id="IPR049069">
    <property type="entry name" value="MRB1590-like_C"/>
</dbReference>
<dbReference type="STRING" id="1236971.JCM9152_3790"/>
<keyword evidence="3" id="KW-0413">Isomerase</keyword>
<comment type="caution">
    <text evidence="3">The sequence shown here is derived from an EMBL/GenBank/DDBJ whole genome shotgun (WGS) entry which is preliminary data.</text>
</comment>
<dbReference type="InterPro" id="IPR046834">
    <property type="entry name" value="ABC_ATPase_C"/>
</dbReference>
<gene>
    <name evidence="3" type="ORF">JCM9152_3790</name>
</gene>
<protein>
    <submittedName>
        <fullName evidence="3">Isopentenyl-diphosphate delta-isomerase</fullName>
    </submittedName>
</protein>
<dbReference type="AlphaFoldDB" id="W4QLN4"/>
<dbReference type="Pfam" id="PF21117">
    <property type="entry name" value="MRB1590_C"/>
    <property type="match status" value="1"/>
</dbReference>
<dbReference type="Proteomes" id="UP000018895">
    <property type="component" value="Unassembled WGS sequence"/>
</dbReference>
<keyword evidence="4" id="KW-1185">Reference proteome</keyword>
<evidence type="ECO:0000313" key="3">
    <source>
        <dbReference type="EMBL" id="GAE32264.1"/>
    </source>
</evidence>
<evidence type="ECO:0000259" key="2">
    <source>
        <dbReference type="Pfam" id="PF21117"/>
    </source>
</evidence>
<dbReference type="EMBL" id="BAUU01000032">
    <property type="protein sequence ID" value="GAE32264.1"/>
    <property type="molecule type" value="Genomic_DNA"/>
</dbReference>
<dbReference type="InterPro" id="IPR019195">
    <property type="entry name" value="ABC_ATPase_put"/>
</dbReference>
<dbReference type="PANTHER" id="PTHR38149">
    <property type="entry name" value="ATPASE"/>
    <property type="match status" value="1"/>
</dbReference>
<dbReference type="Pfam" id="PF09818">
    <property type="entry name" value="ABC_ATPase"/>
    <property type="match status" value="1"/>
</dbReference>
<evidence type="ECO:0000313" key="4">
    <source>
        <dbReference type="Proteomes" id="UP000018895"/>
    </source>
</evidence>